<dbReference type="Proteomes" id="UP000886501">
    <property type="component" value="Unassembled WGS sequence"/>
</dbReference>
<proteinExistence type="predicted"/>
<protein>
    <submittedName>
        <fullName evidence="1">Uncharacterized protein</fullName>
    </submittedName>
</protein>
<accession>A0ACB6Z1T9</accession>
<keyword evidence="2" id="KW-1185">Reference proteome</keyword>
<reference evidence="1" key="2">
    <citation type="journal article" date="2020" name="Nat. Commun.">
        <title>Large-scale genome sequencing of mycorrhizal fungi provides insights into the early evolution of symbiotic traits.</title>
        <authorList>
            <person name="Miyauchi S."/>
            <person name="Kiss E."/>
            <person name="Kuo A."/>
            <person name="Drula E."/>
            <person name="Kohler A."/>
            <person name="Sanchez-Garcia M."/>
            <person name="Morin E."/>
            <person name="Andreopoulos B."/>
            <person name="Barry K.W."/>
            <person name="Bonito G."/>
            <person name="Buee M."/>
            <person name="Carver A."/>
            <person name="Chen C."/>
            <person name="Cichocki N."/>
            <person name="Clum A."/>
            <person name="Culley D."/>
            <person name="Crous P.W."/>
            <person name="Fauchery L."/>
            <person name="Girlanda M."/>
            <person name="Hayes R.D."/>
            <person name="Keri Z."/>
            <person name="LaButti K."/>
            <person name="Lipzen A."/>
            <person name="Lombard V."/>
            <person name="Magnuson J."/>
            <person name="Maillard F."/>
            <person name="Murat C."/>
            <person name="Nolan M."/>
            <person name="Ohm R.A."/>
            <person name="Pangilinan J."/>
            <person name="Pereira M.F."/>
            <person name="Perotto S."/>
            <person name="Peter M."/>
            <person name="Pfister S."/>
            <person name="Riley R."/>
            <person name="Sitrit Y."/>
            <person name="Stielow J.B."/>
            <person name="Szollosi G."/>
            <person name="Zifcakova L."/>
            <person name="Stursova M."/>
            <person name="Spatafora J.W."/>
            <person name="Tedersoo L."/>
            <person name="Vaario L.M."/>
            <person name="Yamada A."/>
            <person name="Yan M."/>
            <person name="Wang P."/>
            <person name="Xu J."/>
            <person name="Bruns T."/>
            <person name="Baldrian P."/>
            <person name="Vilgalys R."/>
            <person name="Dunand C."/>
            <person name="Henrissat B."/>
            <person name="Grigoriev I.V."/>
            <person name="Hibbett D."/>
            <person name="Nagy L.G."/>
            <person name="Martin F.M."/>
        </authorList>
    </citation>
    <scope>NUCLEOTIDE SEQUENCE</scope>
    <source>
        <strain evidence="1">P2</strain>
    </source>
</reference>
<name>A0ACB6Z1T9_THEGA</name>
<comment type="caution">
    <text evidence="1">The sequence shown here is derived from an EMBL/GenBank/DDBJ whole genome shotgun (WGS) entry which is preliminary data.</text>
</comment>
<gene>
    <name evidence="1" type="ORF">BDM02DRAFT_1366281</name>
</gene>
<reference evidence="1" key="1">
    <citation type="submission" date="2019-10" db="EMBL/GenBank/DDBJ databases">
        <authorList>
            <consortium name="DOE Joint Genome Institute"/>
            <person name="Kuo A."/>
            <person name="Miyauchi S."/>
            <person name="Kiss E."/>
            <person name="Drula E."/>
            <person name="Kohler A."/>
            <person name="Sanchez-Garcia M."/>
            <person name="Andreopoulos B."/>
            <person name="Barry K.W."/>
            <person name="Bonito G."/>
            <person name="Buee M."/>
            <person name="Carver A."/>
            <person name="Chen C."/>
            <person name="Cichocki N."/>
            <person name="Clum A."/>
            <person name="Culley D."/>
            <person name="Crous P.W."/>
            <person name="Fauchery L."/>
            <person name="Girlanda M."/>
            <person name="Hayes R."/>
            <person name="Keri Z."/>
            <person name="Labutti K."/>
            <person name="Lipzen A."/>
            <person name="Lombard V."/>
            <person name="Magnuson J."/>
            <person name="Maillard F."/>
            <person name="Morin E."/>
            <person name="Murat C."/>
            <person name="Nolan M."/>
            <person name="Ohm R."/>
            <person name="Pangilinan J."/>
            <person name="Pereira M."/>
            <person name="Perotto S."/>
            <person name="Peter M."/>
            <person name="Riley R."/>
            <person name="Sitrit Y."/>
            <person name="Stielow B."/>
            <person name="Szollosi G."/>
            <person name="Zifcakova L."/>
            <person name="Stursova M."/>
            <person name="Spatafora J.W."/>
            <person name="Tedersoo L."/>
            <person name="Vaario L.-M."/>
            <person name="Yamada A."/>
            <person name="Yan M."/>
            <person name="Wang P."/>
            <person name="Xu J."/>
            <person name="Bruns T."/>
            <person name="Baldrian P."/>
            <person name="Vilgalys R."/>
            <person name="Henrissat B."/>
            <person name="Grigoriev I.V."/>
            <person name="Hibbett D."/>
            <person name="Nagy L.G."/>
            <person name="Martin F.M."/>
        </authorList>
    </citation>
    <scope>NUCLEOTIDE SEQUENCE</scope>
    <source>
        <strain evidence="1">P2</strain>
    </source>
</reference>
<sequence>MLSLRLALILLVATIRIVAAVDGKPEFAPPGILASMGDLNTTLRPHVGNPVEAYNGVGTKLIRGLLMTRQSGCQAGYGLCADGISCCPIGGQCCGGNAIIVDCCGVGRWCYSTGCCSRTENGCEGVSCCSFGTSCCRGGGCCEPGYYCVIVDGTKGCCRNGQICGSGGGGECVDPEYVRCPGEDFCCPPRYTCYRDSANNPRCSLYSTYTITSTSTISTPTLTSTSPRPTSTTNGNNGNSDNSPPNNSDNSPPNNSDNSPPNNSDSNSNGSNLTSSSSSSSPSPSPSGPLAQSSSAADWKVFSSFFGLVPFLVLIVYVL</sequence>
<evidence type="ECO:0000313" key="2">
    <source>
        <dbReference type="Proteomes" id="UP000886501"/>
    </source>
</evidence>
<dbReference type="EMBL" id="MU118194">
    <property type="protein sequence ID" value="KAF9643700.1"/>
    <property type="molecule type" value="Genomic_DNA"/>
</dbReference>
<evidence type="ECO:0000313" key="1">
    <source>
        <dbReference type="EMBL" id="KAF9643700.1"/>
    </source>
</evidence>
<organism evidence="1 2">
    <name type="scientific">Thelephora ganbajun</name>
    <name type="common">Ganba fungus</name>
    <dbReference type="NCBI Taxonomy" id="370292"/>
    <lineage>
        <taxon>Eukaryota</taxon>
        <taxon>Fungi</taxon>
        <taxon>Dikarya</taxon>
        <taxon>Basidiomycota</taxon>
        <taxon>Agaricomycotina</taxon>
        <taxon>Agaricomycetes</taxon>
        <taxon>Thelephorales</taxon>
        <taxon>Thelephoraceae</taxon>
        <taxon>Thelephora</taxon>
    </lineage>
</organism>